<dbReference type="SUPFAM" id="SSF49899">
    <property type="entry name" value="Concanavalin A-like lectins/glucanases"/>
    <property type="match status" value="1"/>
</dbReference>
<proteinExistence type="inferred from homology"/>
<dbReference type="PANTHER" id="PTHR10963">
    <property type="entry name" value="GLYCOSYL HYDROLASE-RELATED"/>
    <property type="match status" value="1"/>
</dbReference>
<keyword evidence="5" id="KW-0378">Hydrolase</keyword>
<feature type="compositionally biased region" description="Polar residues" evidence="2">
    <location>
        <begin position="114"/>
        <end position="139"/>
    </location>
</feature>
<feature type="compositionally biased region" description="Low complexity" evidence="2">
    <location>
        <begin position="71"/>
        <end position="104"/>
    </location>
</feature>
<keyword evidence="3" id="KW-0732">Signal</keyword>
<feature type="domain" description="GH16" evidence="4">
    <location>
        <begin position="111"/>
        <end position="382"/>
    </location>
</feature>
<dbReference type="GO" id="GO:0004553">
    <property type="term" value="F:hydrolase activity, hydrolyzing O-glycosyl compounds"/>
    <property type="evidence" value="ECO:0007669"/>
    <property type="project" value="InterPro"/>
</dbReference>
<gene>
    <name evidence="5" type="ORF">EII35_10230</name>
</gene>
<dbReference type="RefSeq" id="WP_125228369.1">
    <property type="nucleotide sequence ID" value="NZ_RQYT01000025.1"/>
</dbReference>
<evidence type="ECO:0000256" key="1">
    <source>
        <dbReference type="ARBA" id="ARBA00006865"/>
    </source>
</evidence>
<dbReference type="GO" id="GO:0005975">
    <property type="term" value="P:carbohydrate metabolic process"/>
    <property type="evidence" value="ECO:0007669"/>
    <property type="project" value="InterPro"/>
</dbReference>
<dbReference type="Gene3D" id="2.60.120.200">
    <property type="match status" value="1"/>
</dbReference>
<dbReference type="InterPro" id="IPR050546">
    <property type="entry name" value="Glycosyl_Hydrlase_16"/>
</dbReference>
<dbReference type="InterPro" id="IPR013320">
    <property type="entry name" value="ConA-like_dom_sf"/>
</dbReference>
<dbReference type="AlphaFoldDB" id="A0A3P1WQU4"/>
<protein>
    <submittedName>
        <fullName evidence="5">Glycosyl hydrolase family protein</fullName>
    </submittedName>
</protein>
<dbReference type="PANTHER" id="PTHR10963:SF55">
    <property type="entry name" value="GLYCOSIDE HYDROLASE FAMILY 16 PROTEIN"/>
    <property type="match status" value="1"/>
</dbReference>
<feature type="region of interest" description="Disordered" evidence="2">
    <location>
        <begin position="21"/>
        <end position="152"/>
    </location>
</feature>
<comment type="caution">
    <text evidence="5">The sequence shown here is derived from an EMBL/GenBank/DDBJ whole genome shotgun (WGS) entry which is preliminary data.</text>
</comment>
<accession>A0A3P1WQU4</accession>
<evidence type="ECO:0000313" key="6">
    <source>
        <dbReference type="Proteomes" id="UP000280935"/>
    </source>
</evidence>
<dbReference type="Proteomes" id="UP000280935">
    <property type="component" value="Unassembled WGS sequence"/>
</dbReference>
<evidence type="ECO:0000313" key="5">
    <source>
        <dbReference type="EMBL" id="RRD48972.1"/>
    </source>
</evidence>
<evidence type="ECO:0000256" key="3">
    <source>
        <dbReference type="SAM" id="SignalP"/>
    </source>
</evidence>
<sequence>MDTRKLTAAAALGVGAIVLTAGLGGSPTETTAEPAPAVSREFVPSSRPSSSVAAAASGTVAPDPLPQSPGEAPSATPTLASATPEEQESAASATPSSESSSTASRSDRTRSSEQANPQPHKQPNTQAAEQHLSTGQGQANRGGDNGSQAEQAEAELPGWRIDYFEGFDRSVEEIGWERYGWGNPPVGHGAMGFRSMDNVFTSGGELLVRTKYENGQWSAGGVSTKHVFAASRGRWEVRARFPQGVGIGYVFLLWPKDEGWPPEIDFAEGRVNGPEIMGVYHWDPDNKQEHRFFDNPTMSDWHTYGVIVEDNRIIFTFDGEEWGRIEKEGITDKEMFFGVQTGAMDPNGSEARYETVPNGVPGPQTPALTDIQIDWVAHYHWA</sequence>
<evidence type="ECO:0000256" key="2">
    <source>
        <dbReference type="SAM" id="MobiDB-lite"/>
    </source>
</evidence>
<feature type="compositionally biased region" description="Low complexity" evidence="2">
    <location>
        <begin position="43"/>
        <end position="62"/>
    </location>
</feature>
<feature type="signal peptide" evidence="3">
    <location>
        <begin position="1"/>
        <end position="21"/>
    </location>
</feature>
<reference evidence="5 6" key="1">
    <citation type="submission" date="2018-11" db="EMBL/GenBank/DDBJ databases">
        <title>Genomes From Bacteria Associated with the Canine Oral Cavity: a Test Case for Automated Genome-Based Taxonomic Assignment.</title>
        <authorList>
            <person name="Coil D.A."/>
            <person name="Jospin G."/>
            <person name="Darling A.E."/>
            <person name="Wallis C."/>
            <person name="Davis I.J."/>
            <person name="Harris S."/>
            <person name="Eisen J.A."/>
            <person name="Holcombe L.J."/>
            <person name="O'Flynn C."/>
        </authorList>
    </citation>
    <scope>NUCLEOTIDE SEQUENCE [LARGE SCALE GENOMIC DNA]</scope>
    <source>
        <strain evidence="5 6">OH2822_COT-296</strain>
    </source>
</reference>
<organism evidence="5 6">
    <name type="scientific">Arachnia propionica</name>
    <dbReference type="NCBI Taxonomy" id="1750"/>
    <lineage>
        <taxon>Bacteria</taxon>
        <taxon>Bacillati</taxon>
        <taxon>Actinomycetota</taxon>
        <taxon>Actinomycetes</taxon>
        <taxon>Propionibacteriales</taxon>
        <taxon>Propionibacteriaceae</taxon>
        <taxon>Arachnia</taxon>
    </lineage>
</organism>
<comment type="similarity">
    <text evidence="1">Belongs to the glycosyl hydrolase 16 family.</text>
</comment>
<dbReference type="Pfam" id="PF00722">
    <property type="entry name" value="Glyco_hydro_16"/>
    <property type="match status" value="1"/>
</dbReference>
<dbReference type="PROSITE" id="PS51762">
    <property type="entry name" value="GH16_2"/>
    <property type="match status" value="1"/>
</dbReference>
<feature type="chain" id="PRO_5039498365" evidence="3">
    <location>
        <begin position="22"/>
        <end position="382"/>
    </location>
</feature>
<name>A0A3P1WQU4_9ACTN</name>
<dbReference type="OrthoDB" id="3250776at2"/>
<evidence type="ECO:0000259" key="4">
    <source>
        <dbReference type="PROSITE" id="PS51762"/>
    </source>
</evidence>
<dbReference type="EMBL" id="RQYT01000025">
    <property type="protein sequence ID" value="RRD48972.1"/>
    <property type="molecule type" value="Genomic_DNA"/>
</dbReference>
<dbReference type="InterPro" id="IPR000757">
    <property type="entry name" value="Beta-glucanase-like"/>
</dbReference>